<dbReference type="AlphaFoldDB" id="A0A6C0IHA2"/>
<reference evidence="2" key="1">
    <citation type="journal article" date="2020" name="Nature">
        <title>Giant virus diversity and host interactions through global metagenomics.</title>
        <authorList>
            <person name="Schulz F."/>
            <person name="Roux S."/>
            <person name="Paez-Espino D."/>
            <person name="Jungbluth S."/>
            <person name="Walsh D.A."/>
            <person name="Denef V.J."/>
            <person name="McMahon K.D."/>
            <person name="Konstantinidis K.T."/>
            <person name="Eloe-Fadrosh E.A."/>
            <person name="Kyrpides N.C."/>
            <person name="Woyke T."/>
        </authorList>
    </citation>
    <scope>NUCLEOTIDE SEQUENCE</scope>
    <source>
        <strain evidence="2">GVMAG-M-3300023184-89</strain>
    </source>
</reference>
<organism evidence="2">
    <name type="scientific">viral metagenome</name>
    <dbReference type="NCBI Taxonomy" id="1070528"/>
    <lineage>
        <taxon>unclassified sequences</taxon>
        <taxon>metagenomes</taxon>
        <taxon>organismal metagenomes</taxon>
    </lineage>
</organism>
<feature type="compositionally biased region" description="Polar residues" evidence="1">
    <location>
        <begin position="1"/>
        <end position="10"/>
    </location>
</feature>
<name>A0A6C0IHA2_9ZZZZ</name>
<evidence type="ECO:0000256" key="1">
    <source>
        <dbReference type="SAM" id="MobiDB-lite"/>
    </source>
</evidence>
<dbReference type="EMBL" id="MN740193">
    <property type="protein sequence ID" value="QHT92578.1"/>
    <property type="molecule type" value="Genomic_DNA"/>
</dbReference>
<feature type="region of interest" description="Disordered" evidence="1">
    <location>
        <begin position="1"/>
        <end position="72"/>
    </location>
</feature>
<proteinExistence type="predicted"/>
<protein>
    <submittedName>
        <fullName evidence="2">Uncharacterized protein</fullName>
    </submittedName>
</protein>
<evidence type="ECO:0000313" key="2">
    <source>
        <dbReference type="EMBL" id="QHT92578.1"/>
    </source>
</evidence>
<dbReference type="SUPFAM" id="SSF81995">
    <property type="entry name" value="beta-sandwich domain of Sec23/24"/>
    <property type="match status" value="1"/>
</dbReference>
<sequence length="266" mass="30211">MSGSAGLSSAKNRRSGNEVKIIGQNKPLPQQPQQQNAKQPQQNAKQPPQQNAKQPPQQNARQPQQQPQQMMQPPHPLEILKSHELRLRKIESEIYTDNEPTDENDFEQIFLAHKTDYNEFKNDYSLFKNRVLLSEKNKVATLEHSIKTTQVDSDLLTLHRRIDDLTRTIELLSRELARVKVCDVKVCDVKVCDVKVCDVKVCDVKVCDDNKDVGYTVCGPTEYNDKELGSTERGTSGIKIISDSNITEPNIHFEILDYDAKESTAL</sequence>
<accession>A0A6C0IHA2</accession>
<feature type="compositionally biased region" description="Low complexity" evidence="1">
    <location>
        <begin position="24"/>
        <end position="72"/>
    </location>
</feature>